<dbReference type="EMBL" id="JACJID010000003">
    <property type="protein sequence ID" value="MBA8926929.1"/>
    <property type="molecule type" value="Genomic_DNA"/>
</dbReference>
<dbReference type="Proteomes" id="UP000517916">
    <property type="component" value="Unassembled WGS sequence"/>
</dbReference>
<reference evidence="3 4" key="1">
    <citation type="submission" date="2020-08" db="EMBL/GenBank/DDBJ databases">
        <title>Genomic Encyclopedia of Archaeal and Bacterial Type Strains, Phase II (KMG-II): from individual species to whole genera.</title>
        <authorList>
            <person name="Goeker M."/>
        </authorList>
    </citation>
    <scope>NUCLEOTIDE SEQUENCE [LARGE SCALE GENOMIC DNA]</scope>
    <source>
        <strain evidence="3 4">DSM 43850</strain>
    </source>
</reference>
<feature type="region of interest" description="Disordered" evidence="1">
    <location>
        <begin position="224"/>
        <end position="243"/>
    </location>
</feature>
<gene>
    <name evidence="3" type="ORF">BC739_004135</name>
</gene>
<protein>
    <recommendedName>
        <fullName evidence="2">Recombinase domain-containing protein</fullName>
    </recommendedName>
</protein>
<accession>A0ABR6BJ60</accession>
<dbReference type="InterPro" id="IPR038109">
    <property type="entry name" value="DNA_bind_recomb_sf"/>
</dbReference>
<feature type="domain" description="Recombinase" evidence="2">
    <location>
        <begin position="93"/>
        <end position="230"/>
    </location>
</feature>
<dbReference type="InterPro" id="IPR011109">
    <property type="entry name" value="DNA_bind_recombinase_dom"/>
</dbReference>
<evidence type="ECO:0000313" key="4">
    <source>
        <dbReference type="Proteomes" id="UP000517916"/>
    </source>
</evidence>
<dbReference type="Gene3D" id="3.90.1750.20">
    <property type="entry name" value="Putative Large Serine Recombinase, Chain B, Domain 2"/>
    <property type="match status" value="1"/>
</dbReference>
<dbReference type="PANTHER" id="PTHR30461:SF23">
    <property type="entry name" value="DNA RECOMBINASE-RELATED"/>
    <property type="match status" value="1"/>
</dbReference>
<dbReference type="PANTHER" id="PTHR30461">
    <property type="entry name" value="DNA-INVERTASE FROM LAMBDOID PROPHAGE"/>
    <property type="match status" value="1"/>
</dbReference>
<evidence type="ECO:0000256" key="1">
    <source>
        <dbReference type="SAM" id="MobiDB-lite"/>
    </source>
</evidence>
<comment type="caution">
    <text evidence="3">The sequence shown here is derived from an EMBL/GenBank/DDBJ whole genome shotgun (WGS) entry which is preliminary data.</text>
</comment>
<evidence type="ECO:0000259" key="2">
    <source>
        <dbReference type="PROSITE" id="PS51737"/>
    </source>
</evidence>
<proteinExistence type="predicted"/>
<dbReference type="PROSITE" id="PS51737">
    <property type="entry name" value="RECOMBINASE_DNA_BIND"/>
    <property type="match status" value="1"/>
</dbReference>
<sequence length="243" mass="27526">MTTNTNQDDVARWAATAGRRSLTQRVAAHGARLFCSAKRQPTDRRSGPASDSSEVPWAVRQRVLREYHDTTLAQARRGSEELVRAGFNTGAMPYGYRSRRVRVSPVGRRPRWRARLVIESAEAIAVKLIFRWRGEAGLGTAAIRRRLIDARCPAPRDPETGLDGVWTRAAVRAVLRNPKYTGRQVWGRHHHGRRVPRAQWVWSQEWVHPPLITVAEFTAANRHQWRADTPPTNDGAVPDRRAA</sequence>
<dbReference type="InterPro" id="IPR050639">
    <property type="entry name" value="SSR_resolvase"/>
</dbReference>
<evidence type="ECO:0000313" key="3">
    <source>
        <dbReference type="EMBL" id="MBA8926929.1"/>
    </source>
</evidence>
<dbReference type="RefSeq" id="WP_182838110.1">
    <property type="nucleotide sequence ID" value="NZ_BAAABQ010000051.1"/>
</dbReference>
<name>A0ABR6BJ60_9PSEU</name>
<keyword evidence="4" id="KW-1185">Reference proteome</keyword>
<dbReference type="Pfam" id="PF07508">
    <property type="entry name" value="Recombinase"/>
    <property type="match status" value="1"/>
</dbReference>
<organism evidence="3 4">
    <name type="scientific">Kutzneria viridogrisea</name>
    <dbReference type="NCBI Taxonomy" id="47990"/>
    <lineage>
        <taxon>Bacteria</taxon>
        <taxon>Bacillati</taxon>
        <taxon>Actinomycetota</taxon>
        <taxon>Actinomycetes</taxon>
        <taxon>Pseudonocardiales</taxon>
        <taxon>Pseudonocardiaceae</taxon>
        <taxon>Kutzneria</taxon>
    </lineage>
</organism>